<proteinExistence type="predicted"/>
<dbReference type="EMBL" id="JADMNK010000010">
    <property type="protein sequence ID" value="MBZ0059497.1"/>
    <property type="molecule type" value="Genomic_DNA"/>
</dbReference>
<keyword evidence="2" id="KW-1185">Reference proteome</keyword>
<comment type="caution">
    <text evidence="1">The sequence shown here is derived from an EMBL/GenBank/DDBJ whole genome shotgun (WGS) entry which is preliminary data.</text>
</comment>
<organism evidence="1 2">
    <name type="scientific">Leclercia barmai</name>
    <dbReference type="NCBI Taxonomy" id="2785629"/>
    <lineage>
        <taxon>Bacteria</taxon>
        <taxon>Pseudomonadati</taxon>
        <taxon>Pseudomonadota</taxon>
        <taxon>Gammaproteobacteria</taxon>
        <taxon>Enterobacterales</taxon>
        <taxon>Enterobacteriaceae</taxon>
        <taxon>Leclercia</taxon>
    </lineage>
</organism>
<sequence>MKEIVLLGVLALAECHQTAHRVGDCIPSASTECADVTSKDRQVKLFHMPAPAAAKFAYGVAVDKAIRGNLYNPKSYSGKACSLCVSIVPDGLLLALHRPVELTARSGPSAQSAMSAACQERT</sequence>
<dbReference type="InterPro" id="IPR014161">
    <property type="entry name" value="Tol-Pal_TolA"/>
</dbReference>
<evidence type="ECO:0008006" key="3">
    <source>
        <dbReference type="Google" id="ProtNLM"/>
    </source>
</evidence>
<protein>
    <recommendedName>
        <fullName evidence="3">Lipoprotein</fullName>
    </recommendedName>
</protein>
<dbReference type="Proteomes" id="UP000706580">
    <property type="component" value="Unassembled WGS sequence"/>
</dbReference>
<name>A0ABS7RZM1_9ENTR</name>
<dbReference type="Gene3D" id="3.30.1150.10">
    <property type="match status" value="1"/>
</dbReference>
<dbReference type="Pfam" id="PF06519">
    <property type="entry name" value="TolA"/>
    <property type="match status" value="1"/>
</dbReference>
<gene>
    <name evidence="1" type="ORF">ITX56_17150</name>
</gene>
<reference evidence="1 2" key="1">
    <citation type="submission" date="2020-11" db="EMBL/GenBank/DDBJ databases">
        <title>Draft Genome of Enterobacter sp. strain EMC7.</title>
        <authorList>
            <person name="Barman P."/>
            <person name="Sinha S."/>
            <person name="Sen S."/>
            <person name="Chakraborty R."/>
        </authorList>
    </citation>
    <scope>NUCLEOTIDE SEQUENCE [LARGE SCALE GENOMIC DNA]</scope>
    <source>
        <strain evidence="1 2">EMC7</strain>
    </source>
</reference>
<evidence type="ECO:0000313" key="2">
    <source>
        <dbReference type="Proteomes" id="UP000706580"/>
    </source>
</evidence>
<evidence type="ECO:0000313" key="1">
    <source>
        <dbReference type="EMBL" id="MBZ0059497.1"/>
    </source>
</evidence>
<accession>A0ABS7RZM1</accession>